<sequence length="1020" mass="111060">MKDTIVGQLLMLLIASSAAQSVVSSTPGNETDRLSLLEFKKAILLDPQQALASWNESTHLCDWEGVTCRSKDPRRVVSFDLANRGLVGKISPWLGNLTFLRNLALPTNGLTGQIPWSLGNLRRLQTLYLSNNTLQGSIPSLTNCSNLKVVWLNNNGLTGEVPADFPPNIQELQISANSIGGTIPSSLANITTLKKISFAFNRFHGNIPDEFVKLDRLEILYVGSNQLVGRFPPAILNLSSLTGLQLNTNMLSGEIPSNLGNSLPNLQKLSLALNFFHGQIPHSIVNASDLRVLDISSNNFTGVVPSSIGRLYKLVKFSIQINELQAHNKQEWGFVSSLANCTELEVLSLARNHLEGQVPSSLSNLSIHLQHLYLGQNQLAGSFPSGIAELPNLIILGLDYNQFTGVVPQWLGASKNLQKLSLATNSFTGNIPSALSNLSQLTELLLDTNQFTGNIPTSLGHLQSLATLSLSNNNLHGRVPEGIFRIPTIAQIGLSSNNLHGHLPAEVGKAKQLWILLLSSNKLSGDIPGTLGDCESLEDIELDNNIFNGSIPSSFGNLFGLKVLNLSYNNLTGLIPDYLGNLQLLEQLDVSFNHLEGKVPVHGIFKNATATHIDGNQGLCGGAADLHLPACSVVSSNSPKHKLHVVLKAAIPLACMLVFAMVVFVSFQWRKNHMRRSTRLSSLSFDSKFPKVSYKDLARATDGFSVSNLIGKGRYSSVYRGEILQQENVAAIKVFCLETRGAQKSFIAECCALRNVRHRNLVRILTACSSIDSSGNDFKALVYEFMPKGDLHNLLYSTEDNRDSSKLSYISLAQRLSLVVDISDAVAYLHHNNHGSIVHCDLKPNNILLDNDMVAHVGDFGLARLQVYPESSSSGDPTSISSFAIRGTIGYVAPEYGGGGQVSTAADVYSFGVILLEIFIRRSPTDDMFKDGLSIAKYAQINFPNKMLQIVDPQLAQELYLLQEAPVADDSAVNCLLSVLDVGLCCTKSSPSERISMDEVASKLHRIRDTSHIYGRLRGT</sequence>
<organism evidence="1 2">
    <name type="scientific">Avena sativa</name>
    <name type="common">Oat</name>
    <dbReference type="NCBI Taxonomy" id="4498"/>
    <lineage>
        <taxon>Eukaryota</taxon>
        <taxon>Viridiplantae</taxon>
        <taxon>Streptophyta</taxon>
        <taxon>Embryophyta</taxon>
        <taxon>Tracheophyta</taxon>
        <taxon>Spermatophyta</taxon>
        <taxon>Magnoliopsida</taxon>
        <taxon>Liliopsida</taxon>
        <taxon>Poales</taxon>
        <taxon>Poaceae</taxon>
        <taxon>BOP clade</taxon>
        <taxon>Pooideae</taxon>
        <taxon>Poodae</taxon>
        <taxon>Poeae</taxon>
        <taxon>Poeae Chloroplast Group 1 (Aveneae type)</taxon>
        <taxon>Aveninae</taxon>
        <taxon>Avena</taxon>
    </lineage>
</organism>
<protein>
    <submittedName>
        <fullName evidence="1">Uncharacterized protein</fullName>
    </submittedName>
</protein>
<reference evidence="1" key="2">
    <citation type="submission" date="2025-09" db="UniProtKB">
        <authorList>
            <consortium name="EnsemblPlants"/>
        </authorList>
    </citation>
    <scope>IDENTIFICATION</scope>
</reference>
<dbReference type="Proteomes" id="UP001732700">
    <property type="component" value="Chromosome 4D"/>
</dbReference>
<proteinExistence type="predicted"/>
<reference evidence="1" key="1">
    <citation type="submission" date="2021-05" db="EMBL/GenBank/DDBJ databases">
        <authorList>
            <person name="Scholz U."/>
            <person name="Mascher M."/>
            <person name="Fiebig A."/>
        </authorList>
    </citation>
    <scope>NUCLEOTIDE SEQUENCE [LARGE SCALE GENOMIC DNA]</scope>
</reference>
<accession>A0ACD5X4H4</accession>
<name>A0ACD5X4H4_AVESA</name>
<dbReference type="EnsemblPlants" id="AVESA.00010b.r2.4DG0739100.2">
    <property type="protein sequence ID" value="AVESA.00010b.r2.4DG0739100.2.CDS"/>
    <property type="gene ID" value="AVESA.00010b.r2.4DG0739100"/>
</dbReference>
<evidence type="ECO:0000313" key="2">
    <source>
        <dbReference type="Proteomes" id="UP001732700"/>
    </source>
</evidence>
<evidence type="ECO:0000313" key="1">
    <source>
        <dbReference type="EnsemblPlants" id="AVESA.00010b.r2.4DG0739100.2.CDS"/>
    </source>
</evidence>
<keyword evidence="2" id="KW-1185">Reference proteome</keyword>